<keyword evidence="6" id="KW-1185">Reference proteome</keyword>
<dbReference type="InterPro" id="IPR000835">
    <property type="entry name" value="HTH_MarR-typ"/>
</dbReference>
<name>A0ABY1C124_9FIRM</name>
<dbReference type="Proteomes" id="UP000198970">
    <property type="component" value="Chromosome I"/>
</dbReference>
<feature type="region of interest" description="Disordered" evidence="4">
    <location>
        <begin position="29"/>
        <end position="54"/>
    </location>
</feature>
<keyword evidence="2 5" id="KW-0238">DNA-binding</keyword>
<dbReference type="PRINTS" id="PR00598">
    <property type="entry name" value="HTHMARR"/>
</dbReference>
<dbReference type="SUPFAM" id="SSF46785">
    <property type="entry name" value="Winged helix' DNA-binding domain"/>
    <property type="match status" value="1"/>
</dbReference>
<dbReference type="EMBL" id="LT630003">
    <property type="protein sequence ID" value="SET50856.1"/>
    <property type="molecule type" value="Genomic_DNA"/>
</dbReference>
<dbReference type="InterPro" id="IPR036388">
    <property type="entry name" value="WH-like_DNA-bd_sf"/>
</dbReference>
<dbReference type="RefSeq" id="WP_100041244.1">
    <property type="nucleotide sequence ID" value="NZ_LT630003.1"/>
</dbReference>
<accession>A0ABY1C124</accession>
<dbReference type="Gene3D" id="1.10.10.10">
    <property type="entry name" value="Winged helix-like DNA-binding domain superfamily/Winged helix DNA-binding domain"/>
    <property type="match status" value="1"/>
</dbReference>
<evidence type="ECO:0000313" key="5">
    <source>
        <dbReference type="EMBL" id="SET50856.1"/>
    </source>
</evidence>
<evidence type="ECO:0000313" key="6">
    <source>
        <dbReference type="Proteomes" id="UP000198970"/>
    </source>
</evidence>
<keyword evidence="1" id="KW-0805">Transcription regulation</keyword>
<gene>
    <name evidence="5" type="ORF">SAMN02745906_0117</name>
</gene>
<keyword evidence="3" id="KW-0804">Transcription</keyword>
<dbReference type="GO" id="GO:0003677">
    <property type="term" value="F:DNA binding"/>
    <property type="evidence" value="ECO:0007669"/>
    <property type="project" value="UniProtKB-KW"/>
</dbReference>
<evidence type="ECO:0000256" key="4">
    <source>
        <dbReference type="SAM" id="MobiDB-lite"/>
    </source>
</evidence>
<dbReference type="PANTHER" id="PTHR42756">
    <property type="entry name" value="TRANSCRIPTIONAL REGULATOR, MARR"/>
    <property type="match status" value="1"/>
</dbReference>
<dbReference type="InterPro" id="IPR036390">
    <property type="entry name" value="WH_DNA-bd_sf"/>
</dbReference>
<sequence length="191" mass="22068">MKNEILAKEHCPYCKRHCSLIDPHCGKGRALAEKRKKEEKKVKEEKKEPAMDPETVEWKDIQSEIRLIHLFNNVSCLLPERKAGKQGGKGVRLYIMAELAEKGDLTQKELKENSGPLFKELEEALQKLEKKGYISRKQDEGKDIKISLTGKGYESAKEHMREWKRENDSIFSPLTEDEKGSLEQILKKIHP</sequence>
<evidence type="ECO:0000256" key="3">
    <source>
        <dbReference type="ARBA" id="ARBA00023163"/>
    </source>
</evidence>
<evidence type="ECO:0000256" key="2">
    <source>
        <dbReference type="ARBA" id="ARBA00023125"/>
    </source>
</evidence>
<protein>
    <submittedName>
        <fullName evidence="5">DNA-binding transcriptional regulator, MarR family</fullName>
    </submittedName>
</protein>
<organism evidence="5 6">
    <name type="scientific">Lacrimispora sphenoides JCM 1415</name>
    <dbReference type="NCBI Taxonomy" id="1297793"/>
    <lineage>
        <taxon>Bacteria</taxon>
        <taxon>Bacillati</taxon>
        <taxon>Bacillota</taxon>
        <taxon>Clostridia</taxon>
        <taxon>Lachnospirales</taxon>
        <taxon>Lachnospiraceae</taxon>
        <taxon>Lacrimispora</taxon>
    </lineage>
</organism>
<reference evidence="5 6" key="1">
    <citation type="submission" date="2016-10" db="EMBL/GenBank/DDBJ databases">
        <authorList>
            <person name="Varghese N."/>
            <person name="Submissions S."/>
        </authorList>
    </citation>
    <scope>NUCLEOTIDE SEQUENCE [LARGE SCALE GENOMIC DNA]</scope>
    <source>
        <strain evidence="5 6">ATCC 19403</strain>
    </source>
</reference>
<feature type="compositionally biased region" description="Basic and acidic residues" evidence="4">
    <location>
        <begin position="30"/>
        <end position="54"/>
    </location>
</feature>
<evidence type="ECO:0000256" key="1">
    <source>
        <dbReference type="ARBA" id="ARBA00023015"/>
    </source>
</evidence>
<dbReference type="PANTHER" id="PTHR42756:SF1">
    <property type="entry name" value="TRANSCRIPTIONAL REPRESSOR OF EMRAB OPERON"/>
    <property type="match status" value="1"/>
</dbReference>
<proteinExistence type="predicted"/>